<dbReference type="GO" id="GO:0001080">
    <property type="term" value="P:nitrogen catabolite activation of transcription from RNA polymerase II promoter"/>
    <property type="evidence" value="ECO:0007669"/>
    <property type="project" value="TreeGrafter"/>
</dbReference>
<evidence type="ECO:0000313" key="4">
    <source>
        <dbReference type="EMBL" id="OCT53777.1"/>
    </source>
</evidence>
<name>A0A1C1CZ15_9EURO</name>
<dbReference type="AlphaFoldDB" id="A0A1C1CZ15"/>
<dbReference type="GO" id="GO:0006351">
    <property type="term" value="P:DNA-templated transcription"/>
    <property type="evidence" value="ECO:0007669"/>
    <property type="project" value="InterPro"/>
</dbReference>
<dbReference type="eggNOG" id="ENOG502SJFF">
    <property type="taxonomic scope" value="Eukaryota"/>
</dbReference>
<keyword evidence="1" id="KW-0539">Nucleus</keyword>
<proteinExistence type="predicted"/>
<evidence type="ECO:0000256" key="1">
    <source>
        <dbReference type="ARBA" id="ARBA00023242"/>
    </source>
</evidence>
<keyword evidence="5" id="KW-1185">Reference proteome</keyword>
<dbReference type="GO" id="GO:0008270">
    <property type="term" value="F:zinc ion binding"/>
    <property type="evidence" value="ECO:0007669"/>
    <property type="project" value="InterPro"/>
</dbReference>
<keyword evidence="4" id="KW-0238">DNA-binding</keyword>
<dbReference type="InterPro" id="IPR007219">
    <property type="entry name" value="XnlR_reg_dom"/>
</dbReference>
<dbReference type="PANTHER" id="PTHR31668">
    <property type="entry name" value="GLUCOSE TRANSPORT TRANSCRIPTION REGULATOR RGT1-RELATED-RELATED"/>
    <property type="match status" value="1"/>
</dbReference>
<accession>A0A1C1CZ15</accession>
<dbReference type="VEuPathDB" id="FungiDB:G647_00704"/>
<dbReference type="OrthoDB" id="1924787at2759"/>
<gene>
    <name evidence="4" type="ORF">CLCR_09902</name>
</gene>
<protein>
    <submittedName>
        <fullName evidence="4">Zn2/Cys6 DNA-binding protein</fullName>
    </submittedName>
</protein>
<evidence type="ECO:0000259" key="3">
    <source>
        <dbReference type="Pfam" id="PF04082"/>
    </source>
</evidence>
<evidence type="ECO:0000256" key="2">
    <source>
        <dbReference type="SAM" id="MobiDB-lite"/>
    </source>
</evidence>
<reference evidence="5" key="1">
    <citation type="submission" date="2015-07" db="EMBL/GenBank/DDBJ databases">
        <authorList>
            <person name="Teixeira M.M."/>
            <person name="Souza R.C."/>
            <person name="Almeida L.G."/>
            <person name="Vicente V.A."/>
            <person name="de Hoog S."/>
            <person name="Bocca A.L."/>
            <person name="de Almeida S.R."/>
            <person name="Vasconcelos A.T."/>
            <person name="Felipe M.S."/>
        </authorList>
    </citation>
    <scope>NUCLEOTIDE SEQUENCE [LARGE SCALE GENOMIC DNA]</scope>
    <source>
        <strain evidence="5">KSF</strain>
    </source>
</reference>
<dbReference type="EMBL" id="LGRB01000008">
    <property type="protein sequence ID" value="OCT53777.1"/>
    <property type="molecule type" value="Genomic_DNA"/>
</dbReference>
<comment type="caution">
    <text evidence="4">The sequence shown here is derived from an EMBL/GenBank/DDBJ whole genome shotgun (WGS) entry which is preliminary data.</text>
</comment>
<dbReference type="InterPro" id="IPR050797">
    <property type="entry name" value="Carb_Metab_Trans_Reg"/>
</dbReference>
<dbReference type="STRING" id="86049.A0A1C1CZ15"/>
<sequence length="604" mass="65646">MLPSSHSLADGHHLSQIEGFASFSHTWEDFASEPFDGDIFESLELAEDESPTSQNPIEHVQTRSDGRPVSNSPQHSRLQSLHPFPGKPLSLDTGSLRRAQVPPDTSHLNRHVMLSLMNRRDHLEVSHIRLERARPANEAHAPDEVVPVLMVREHAPFLPNGAAASTSQPATPWQDVEELLSEKQRHELVQLFFHFVQPAFPVLSGAAGAKADSDSHGHDECDLSTASLSLSACIYATALPFSIHNDYLNATLTDANGKREQLYSMAVAAVLAEANAPTLETLQACLLLLQKGPTVQHQGLTPTYSAFASMTVTIAKSLGLQHDCTNWSIPLAEKQLRQRLWWATFIMDVWVSIDTPGGRSIGSDDYDVPLLAGGDVANIDHRPDMPEYTHFNCLVDTSHLLSQICRTYYTVRAAKETASDLFKSLEFAKPLRSALNECKQKLKVIMPLDGSGEPGASGSVHLAACVTSIILFRALLRPIQAGISTAPLLGDGHMSAAAAVVTGSINCAREAVELLETMVSMVGPWSEFWHSWSQGNFAIVSTFLVQLMVMLMSSSEESTKAEVADLISRWKKAIRVGAGSGGWGSSLMSMALSRLDSLLSHAAG</sequence>
<evidence type="ECO:0000313" key="5">
    <source>
        <dbReference type="Proteomes" id="UP000094526"/>
    </source>
</evidence>
<feature type="compositionally biased region" description="Polar residues" evidence="2">
    <location>
        <begin position="69"/>
        <end position="79"/>
    </location>
</feature>
<dbReference type="GO" id="GO:0005634">
    <property type="term" value="C:nucleus"/>
    <property type="evidence" value="ECO:0007669"/>
    <property type="project" value="TreeGrafter"/>
</dbReference>
<dbReference type="Proteomes" id="UP000094526">
    <property type="component" value="Unassembled WGS sequence"/>
</dbReference>
<organism evidence="4 5">
    <name type="scientific">Cladophialophora carrionii</name>
    <dbReference type="NCBI Taxonomy" id="86049"/>
    <lineage>
        <taxon>Eukaryota</taxon>
        <taxon>Fungi</taxon>
        <taxon>Dikarya</taxon>
        <taxon>Ascomycota</taxon>
        <taxon>Pezizomycotina</taxon>
        <taxon>Eurotiomycetes</taxon>
        <taxon>Chaetothyriomycetidae</taxon>
        <taxon>Chaetothyriales</taxon>
        <taxon>Herpotrichiellaceae</taxon>
        <taxon>Cladophialophora</taxon>
    </lineage>
</organism>
<dbReference type="PANTHER" id="PTHR31668:SF4">
    <property type="entry name" value="TRANSCRIPTIONAL ACTIVATOR PROTEIN DAL81"/>
    <property type="match status" value="1"/>
</dbReference>
<dbReference type="VEuPathDB" id="FungiDB:CLCR_09902"/>
<dbReference type="CDD" id="cd12148">
    <property type="entry name" value="fungal_TF_MHR"/>
    <property type="match status" value="1"/>
</dbReference>
<dbReference type="GO" id="GO:0003677">
    <property type="term" value="F:DNA binding"/>
    <property type="evidence" value="ECO:0007669"/>
    <property type="project" value="UniProtKB-KW"/>
</dbReference>
<feature type="region of interest" description="Disordered" evidence="2">
    <location>
        <begin position="46"/>
        <end position="103"/>
    </location>
</feature>
<dbReference type="Pfam" id="PF04082">
    <property type="entry name" value="Fungal_trans"/>
    <property type="match status" value="1"/>
</dbReference>
<feature type="domain" description="Xylanolytic transcriptional activator regulatory" evidence="3">
    <location>
        <begin position="190"/>
        <end position="438"/>
    </location>
</feature>